<keyword evidence="10" id="KW-0325">Glycoprotein</keyword>
<dbReference type="PANTHER" id="PTHR11214">
    <property type="entry name" value="BETA-1,3-N-ACETYLGLUCOSAMINYLTRANSFERASE"/>
    <property type="match status" value="1"/>
</dbReference>
<dbReference type="FunFam" id="3.90.550.50:FF:000001">
    <property type="entry name" value="Hexosyltransferase"/>
    <property type="match status" value="1"/>
</dbReference>
<evidence type="ECO:0000313" key="13">
    <source>
        <dbReference type="Proteomes" id="UP000749559"/>
    </source>
</evidence>
<organism evidence="12 13">
    <name type="scientific">Owenia fusiformis</name>
    <name type="common">Polychaete worm</name>
    <dbReference type="NCBI Taxonomy" id="6347"/>
    <lineage>
        <taxon>Eukaryota</taxon>
        <taxon>Metazoa</taxon>
        <taxon>Spiralia</taxon>
        <taxon>Lophotrochozoa</taxon>
        <taxon>Annelida</taxon>
        <taxon>Polychaeta</taxon>
        <taxon>Sedentaria</taxon>
        <taxon>Canalipalpata</taxon>
        <taxon>Sabellida</taxon>
        <taxon>Oweniida</taxon>
        <taxon>Oweniidae</taxon>
        <taxon>Owenia</taxon>
    </lineage>
</organism>
<feature type="transmembrane region" description="Helical" evidence="11">
    <location>
        <begin position="7"/>
        <end position="26"/>
    </location>
</feature>
<dbReference type="OrthoDB" id="115198at2759"/>
<evidence type="ECO:0000313" key="12">
    <source>
        <dbReference type="EMBL" id="CAH1782622.1"/>
    </source>
</evidence>
<evidence type="ECO:0000256" key="8">
    <source>
        <dbReference type="ARBA" id="ARBA00023034"/>
    </source>
</evidence>
<evidence type="ECO:0000256" key="7">
    <source>
        <dbReference type="ARBA" id="ARBA00022989"/>
    </source>
</evidence>
<evidence type="ECO:0000256" key="4">
    <source>
        <dbReference type="ARBA" id="ARBA00022679"/>
    </source>
</evidence>
<dbReference type="Proteomes" id="UP000749559">
    <property type="component" value="Unassembled WGS sequence"/>
</dbReference>
<dbReference type="AlphaFoldDB" id="A0A8S4NQM1"/>
<keyword evidence="4" id="KW-0808">Transferase</keyword>
<keyword evidence="7 11" id="KW-1133">Transmembrane helix</keyword>
<gene>
    <name evidence="12" type="ORF">OFUS_LOCUS9051</name>
</gene>
<evidence type="ECO:0000256" key="1">
    <source>
        <dbReference type="ARBA" id="ARBA00004323"/>
    </source>
</evidence>
<keyword evidence="9 11" id="KW-0472">Membrane</keyword>
<name>A0A8S4NQM1_OWEFU</name>
<dbReference type="GO" id="GO:0000139">
    <property type="term" value="C:Golgi membrane"/>
    <property type="evidence" value="ECO:0007669"/>
    <property type="project" value="UniProtKB-SubCell"/>
</dbReference>
<accession>A0A8S4NQM1</accession>
<dbReference type="Gene3D" id="3.90.550.50">
    <property type="match status" value="1"/>
</dbReference>
<dbReference type="EC" id="2.4.1.-" evidence="11"/>
<keyword evidence="8 11" id="KW-0333">Golgi apparatus</keyword>
<comment type="caution">
    <text evidence="12">The sequence shown here is derived from an EMBL/GenBank/DDBJ whole genome shotgun (WGS) entry which is preliminary data.</text>
</comment>
<dbReference type="PANTHER" id="PTHR11214:SF364">
    <property type="entry name" value="HEXOSYLTRANSFERASE"/>
    <property type="match status" value="1"/>
</dbReference>
<evidence type="ECO:0000256" key="2">
    <source>
        <dbReference type="ARBA" id="ARBA00008661"/>
    </source>
</evidence>
<keyword evidence="13" id="KW-1185">Reference proteome</keyword>
<dbReference type="GO" id="GO:0016758">
    <property type="term" value="F:hexosyltransferase activity"/>
    <property type="evidence" value="ECO:0007669"/>
    <property type="project" value="InterPro"/>
</dbReference>
<sequence>MLPRITTVYKYGFCATLGFLIIMIYMSQSRHSRTAKRPFDRLGREMEIPVKSNRHYLQVEQKRSAEFQAFKTKTNENKIIKSEFPISSTQKIISPHNFDYIINEEKLCDNETFLLIYVHTAPGHVRHRNVIRDTWGNANNIKDISIKLIFLLGNASTRKLNDAIKFESEHYHDIIQEDFVDSYRNLTYKGIMGLKWVTNYCKTAKFILKTDDDIFVNIFILIKHLKARLEHDIGTSNLILCHIWFRMHVVRDKRSKWYISEAEYEPNVFPPYCSGAAFVLSADAPKAMYKRSLYEPFFWVDDYFISGLLATKAGLVREKFNRQYSISPMQFIEKFLHPISLEQQLIFGQAVNINQILRVWKKVLEFMKTLNKNTEHSRGKLIDDNRTI</sequence>
<keyword evidence="5 11" id="KW-0812">Transmembrane</keyword>
<evidence type="ECO:0000256" key="9">
    <source>
        <dbReference type="ARBA" id="ARBA00023136"/>
    </source>
</evidence>
<dbReference type="InterPro" id="IPR002659">
    <property type="entry name" value="Glyco_trans_31"/>
</dbReference>
<protein>
    <recommendedName>
        <fullName evidence="11">Hexosyltransferase</fullName>
        <ecNumber evidence="11">2.4.1.-</ecNumber>
    </recommendedName>
</protein>
<evidence type="ECO:0000256" key="11">
    <source>
        <dbReference type="RuleBase" id="RU363063"/>
    </source>
</evidence>
<keyword evidence="6 11" id="KW-0735">Signal-anchor</keyword>
<dbReference type="EMBL" id="CAIIXF020000005">
    <property type="protein sequence ID" value="CAH1782622.1"/>
    <property type="molecule type" value="Genomic_DNA"/>
</dbReference>
<evidence type="ECO:0000256" key="5">
    <source>
        <dbReference type="ARBA" id="ARBA00022692"/>
    </source>
</evidence>
<evidence type="ECO:0000256" key="10">
    <source>
        <dbReference type="ARBA" id="ARBA00023180"/>
    </source>
</evidence>
<proteinExistence type="inferred from homology"/>
<dbReference type="Pfam" id="PF01762">
    <property type="entry name" value="Galactosyl_T"/>
    <property type="match status" value="1"/>
</dbReference>
<reference evidence="12" key="1">
    <citation type="submission" date="2022-03" db="EMBL/GenBank/DDBJ databases">
        <authorList>
            <person name="Martin C."/>
        </authorList>
    </citation>
    <scope>NUCLEOTIDE SEQUENCE</scope>
</reference>
<comment type="similarity">
    <text evidence="2 11">Belongs to the glycosyltransferase 31 family.</text>
</comment>
<dbReference type="GO" id="GO:0006493">
    <property type="term" value="P:protein O-linked glycosylation"/>
    <property type="evidence" value="ECO:0007669"/>
    <property type="project" value="TreeGrafter"/>
</dbReference>
<comment type="subcellular location">
    <subcellularLocation>
        <location evidence="1 11">Golgi apparatus membrane</location>
        <topology evidence="1 11">Single-pass type II membrane protein</topology>
    </subcellularLocation>
</comment>
<keyword evidence="3 11" id="KW-0328">Glycosyltransferase</keyword>
<evidence type="ECO:0000256" key="6">
    <source>
        <dbReference type="ARBA" id="ARBA00022968"/>
    </source>
</evidence>
<evidence type="ECO:0000256" key="3">
    <source>
        <dbReference type="ARBA" id="ARBA00022676"/>
    </source>
</evidence>